<reference evidence="2 3" key="1">
    <citation type="submission" date="2021-05" db="EMBL/GenBank/DDBJ databases">
        <title>Diversity, taxonomy and evolution of archaeal viruses of the class Caudoviricetes.</title>
        <authorList>
            <person name="Liu Y."/>
            <person name="Demina T.A."/>
            <person name="Roux S."/>
            <person name="Aiewsakun P."/>
            <person name="Kazlauskas D."/>
            <person name="Simmonds P."/>
            <person name="Prangishvili D."/>
            <person name="Oksanen H.M."/>
            <person name="Krupovic M."/>
        </authorList>
    </citation>
    <scope>NUCLEOTIDE SEQUENCE [LARGE SCALE GENOMIC DNA]</scope>
    <source>
        <strain evidence="2">HJTV-2/27</strain>
    </source>
</reference>
<organism evidence="2 3">
    <name type="scientific">Haloarcula virus HJTV-2</name>
    <dbReference type="NCBI Taxonomy" id="2877986"/>
    <lineage>
        <taxon>Viruses</taxon>
        <taxon>Duplodnaviria</taxon>
        <taxon>Heunggongvirae</taxon>
        <taxon>Uroviricota</taxon>
        <taxon>Caudoviricetes</taxon>
        <taxon>Thumleimavirales</taxon>
        <taxon>Hafunaviridae</taxon>
        <taxon>Haloferacalesvirus</taxon>
        <taxon>Haloferacalesvirus thailandense</taxon>
        <taxon>Haloferacalesvirus HJTV2</taxon>
    </lineage>
</organism>
<keyword evidence="3" id="KW-1185">Reference proteome</keyword>
<name>A0AAE8XY21_9CAUD</name>
<accession>A0AAE8XY21</accession>
<proteinExistence type="predicted"/>
<feature type="region of interest" description="Disordered" evidence="1">
    <location>
        <begin position="123"/>
        <end position="154"/>
    </location>
</feature>
<dbReference type="EMBL" id="MZ334513">
    <property type="protein sequence ID" value="UBF21636.1"/>
    <property type="molecule type" value="Genomic_DNA"/>
</dbReference>
<evidence type="ECO:0000313" key="3">
    <source>
        <dbReference type="Proteomes" id="UP000827376"/>
    </source>
</evidence>
<evidence type="ECO:0000313" key="2">
    <source>
        <dbReference type="EMBL" id="UBF21636.1"/>
    </source>
</evidence>
<gene>
    <name evidence="2" type="ORF">HJTV-2_gp16</name>
</gene>
<sequence length="821" mass="93920">MGRVRVRVKGQERTIRNIKRDLKRGMDKSAEQIADAGREKALEIINRNQAYFNYEVAKGFRIIDGRDTSTRSSIKLINEAPHAGALDAGVPASEYADGGPPVQALLPWVARKMRGWDLDTDSDGGGNGSVFDVGPDVPRSLTGRYDRDDVDEGDSVYIRDSDDRDFLEEIVEKNDDTFTTEDSYGNRTEWEYDQIISPMEEHPVLSSFGNPSTGDRVYWYDEDSGDLLHGYVVHSTSYEGYSRKFDVVELNDDRTVHTSIPVTRFVDAESRPEYDESFVDPSMKEAVVNSSSDGVSEMVYLGSEVVVYNRHTGETRTGTVTGSPSGLDSDFTVELDNGEEFDVDDRVDWVIRHVEDFTEATETRQDELMLAHFDDVVAKTTHKDSNTTLNNRDIQDAREALRQMIFPSFKDREHLGRMIFEWEKFRHNSGRAHVGSESDGWRLQMFRKGTLGRDYDKTYTHEFGHAYTQPTEAGYTFFQEDPIEYRFAKPWPKRNDQQYSHMYDSGLPDWNPYDDENAIHGYVESYMFRDVSNPSRVRYRNGNLIEDNRDQLEPYGFHDWESDVEKLARMDAEGTSPGVEAAKDHIQELTPQQVLKPDDVKLNTGDFIAIREDGELRVLEYTGNDGSPTSFAITNDNEDDVPTQAIAFGFKEPWEDYGGSEGLYVGEDGTLYRSIEQGYDYVLSKEEAPEFVGMIDQRFYDPSMDEFPELTTPESEPQKRLQEAANMAWWYQVVFIANDDSPNKADSKEIVLSKGYSSTYAEEVMSTFSEAMTMRNPDREKLDELRMLARTYPYFIEAYLLTRKPVSSKAEKILEQEGFDV</sequence>
<evidence type="ECO:0000256" key="1">
    <source>
        <dbReference type="SAM" id="MobiDB-lite"/>
    </source>
</evidence>
<protein>
    <submittedName>
        <fullName evidence="2">Uncharacterized protein</fullName>
    </submittedName>
</protein>
<dbReference type="Proteomes" id="UP000827376">
    <property type="component" value="Segment"/>
</dbReference>